<evidence type="ECO:0000313" key="2">
    <source>
        <dbReference type="Proteomes" id="UP000830671"/>
    </source>
</evidence>
<reference evidence="1" key="1">
    <citation type="journal article" date="2021" name="Mol. Plant Microbe Interact.">
        <title>Complete Genome Sequence of the Plant-Pathogenic Fungus Colletotrichum lupini.</title>
        <authorList>
            <person name="Baroncelli R."/>
            <person name="Pensec F."/>
            <person name="Da Lio D."/>
            <person name="Boufleur T."/>
            <person name="Vicente I."/>
            <person name="Sarrocco S."/>
            <person name="Picot A."/>
            <person name="Baraldi E."/>
            <person name="Sukno S."/>
            <person name="Thon M."/>
            <person name="Le Floch G."/>
        </authorList>
    </citation>
    <scope>NUCLEOTIDE SEQUENCE</scope>
    <source>
        <strain evidence="1">IMI 504893</strain>
    </source>
</reference>
<accession>A0A9Q8SEK9</accession>
<protein>
    <submittedName>
        <fullName evidence="1">Uncharacterized protein</fullName>
    </submittedName>
</protein>
<dbReference type="Proteomes" id="UP000830671">
    <property type="component" value="Chromosome 10"/>
</dbReference>
<organism evidence="1 2">
    <name type="scientific">Colletotrichum lupini</name>
    <dbReference type="NCBI Taxonomy" id="145971"/>
    <lineage>
        <taxon>Eukaryota</taxon>
        <taxon>Fungi</taxon>
        <taxon>Dikarya</taxon>
        <taxon>Ascomycota</taxon>
        <taxon>Pezizomycotina</taxon>
        <taxon>Sordariomycetes</taxon>
        <taxon>Hypocreomycetidae</taxon>
        <taxon>Glomerellales</taxon>
        <taxon>Glomerellaceae</taxon>
        <taxon>Colletotrichum</taxon>
        <taxon>Colletotrichum acutatum species complex</taxon>
    </lineage>
</organism>
<keyword evidence="2" id="KW-1185">Reference proteome</keyword>
<sequence length="388" mass="43063">MAVTAPVGQSSEGMARGVLLILWGAEFLELEDATQASLLRLWGSRGVVIQFWKATEENRESTHDKGPAAQASHDDARPRMQPICQVEFLKLVLALHGSFGNSWVCLPAGCCRDDHKGYWEKKEATDIDPDDVGEEAADTVVDAEAREADAGTCTSCMCSVLQSMPVWYGHGYWGFLIRRLGSMYPFSPLPFVVLIAKHAWLHQRQLVVERTGPGAYPVAVLRRCVNVDVGIMKFRGVCARMREHLQPQAQEASIGFGSCLQFSHSGLQKQQVKQQAEAGRGGRILPDALSVVAHWQRVPGEKLWILDAPFTHSITATFVHFHLILGTRKGKPSLPRCEREPRHFATLHLYSPQWRAAFPFLDPQLRTLHTYGILPCVCSCSVVGKEVG</sequence>
<dbReference type="RefSeq" id="XP_049137604.1">
    <property type="nucleotide sequence ID" value="XM_049296380.1"/>
</dbReference>
<evidence type="ECO:0000313" key="1">
    <source>
        <dbReference type="EMBL" id="UQC75961.1"/>
    </source>
</evidence>
<dbReference type="KEGG" id="clup:CLUP02_17470"/>
<name>A0A9Q8SEK9_9PEZI</name>
<gene>
    <name evidence="1" type="ORF">CLUP02_17470</name>
</gene>
<dbReference type="AlphaFoldDB" id="A0A9Q8SEK9"/>
<proteinExistence type="predicted"/>
<dbReference type="GeneID" id="73351390"/>
<dbReference type="EMBL" id="CP019472">
    <property type="protein sequence ID" value="UQC75961.1"/>
    <property type="molecule type" value="Genomic_DNA"/>
</dbReference>